<proteinExistence type="predicted"/>
<accession>A0A3G5A1D9</accession>
<protein>
    <submittedName>
        <fullName evidence="1">Uncharacterized protein</fullName>
    </submittedName>
</protein>
<organism evidence="1">
    <name type="scientific">Harvfovirus sp</name>
    <dbReference type="NCBI Taxonomy" id="2487768"/>
    <lineage>
        <taxon>Viruses</taxon>
        <taxon>Varidnaviria</taxon>
        <taxon>Bamfordvirae</taxon>
        <taxon>Nucleocytoviricota</taxon>
        <taxon>Megaviricetes</taxon>
        <taxon>Imitervirales</taxon>
        <taxon>Mimiviridae</taxon>
        <taxon>Klosneuvirinae</taxon>
    </lineage>
</organism>
<evidence type="ECO:0000313" key="1">
    <source>
        <dbReference type="EMBL" id="AYV81002.1"/>
    </source>
</evidence>
<dbReference type="EMBL" id="MK072255">
    <property type="protein sequence ID" value="AYV81002.1"/>
    <property type="molecule type" value="Genomic_DNA"/>
</dbReference>
<reference evidence="1" key="1">
    <citation type="submission" date="2018-10" db="EMBL/GenBank/DDBJ databases">
        <title>Hidden diversity of soil giant viruses.</title>
        <authorList>
            <person name="Schulz F."/>
            <person name="Alteio L."/>
            <person name="Goudeau D."/>
            <person name="Ryan E.M."/>
            <person name="Malmstrom R.R."/>
            <person name="Blanchard J."/>
            <person name="Woyke T."/>
        </authorList>
    </citation>
    <scope>NUCLEOTIDE SEQUENCE</scope>
    <source>
        <strain evidence="1">HAV1</strain>
    </source>
</reference>
<name>A0A3G5A1D9_9VIRU</name>
<gene>
    <name evidence="1" type="ORF">Harvfovirus13_8</name>
</gene>
<sequence>MIYYCVCHVIEGKPTALIYPDDYGLYSTVSESTYRLLVRIYCYRPFLKPIDITAKETYAIHKIEIYENKDGTITRNLLESVLPRIDHREFKYRGMLRLEPNTLNKLIKCLKAELTAPMICKELFGDNTPVGLSISPPPPVEKKIKIPKTSAEQLLDKCIQKIKSKIPTVLNTDKEINLTKIYFAHNGLAPPVLTMEALKKDLVKWGYKNKYVISFYKSSAEIYLIIMQDPLIAPVVSKFYHQGHMTKDFLRYQTNFKTKFISNFIHDLCVNGTKSKYYTHGVESCLLFVNDFEQSFI</sequence>